<dbReference type="Gene3D" id="4.10.1000.10">
    <property type="entry name" value="Zinc finger, CCCH-type"/>
    <property type="match status" value="1"/>
</dbReference>
<dbReference type="PROSITE" id="PS50103">
    <property type="entry name" value="ZF_C3H1"/>
    <property type="match status" value="2"/>
</dbReference>
<proteinExistence type="predicted"/>
<keyword evidence="2 4" id="KW-0863">Zinc-finger</keyword>
<feature type="domain" description="C3H1-type" evidence="5">
    <location>
        <begin position="199"/>
        <end position="222"/>
    </location>
</feature>
<keyword evidence="3 4" id="KW-0862">Zinc</keyword>
<feature type="domain" description="C3H1-type" evidence="5">
    <location>
        <begin position="223"/>
        <end position="250"/>
    </location>
</feature>
<evidence type="ECO:0000256" key="2">
    <source>
        <dbReference type="ARBA" id="ARBA00022771"/>
    </source>
</evidence>
<evidence type="ECO:0000259" key="5">
    <source>
        <dbReference type="PROSITE" id="PS50103"/>
    </source>
</evidence>
<dbReference type="PROSITE" id="PS50828">
    <property type="entry name" value="SMR"/>
    <property type="match status" value="1"/>
</dbReference>
<evidence type="ECO:0000256" key="1">
    <source>
        <dbReference type="ARBA" id="ARBA00022723"/>
    </source>
</evidence>
<comment type="caution">
    <text evidence="7">The sequence shown here is derived from an EMBL/GenBank/DDBJ whole genome shotgun (WGS) entry which is preliminary data.</text>
</comment>
<reference evidence="7" key="1">
    <citation type="submission" date="2020-01" db="EMBL/GenBank/DDBJ databases">
        <title>Genome Sequencing of Three Apophysomyces-Like Fungal Strains Confirms a Novel Fungal Genus in the Mucoromycota with divergent Burkholderia-like Endosymbiotic Bacteria.</title>
        <authorList>
            <person name="Stajich J.E."/>
            <person name="Macias A.M."/>
            <person name="Carter-House D."/>
            <person name="Lovett B."/>
            <person name="Kasson L.R."/>
            <person name="Berry K."/>
            <person name="Grigoriev I."/>
            <person name="Chang Y."/>
            <person name="Spatafora J."/>
            <person name="Kasson M.T."/>
        </authorList>
    </citation>
    <scope>NUCLEOTIDE SEQUENCE</scope>
    <source>
        <strain evidence="7">NRRL A-21654</strain>
    </source>
</reference>
<dbReference type="Gene3D" id="3.30.1370.110">
    <property type="match status" value="1"/>
</dbReference>
<dbReference type="SMART" id="SM00463">
    <property type="entry name" value="SMR"/>
    <property type="match status" value="1"/>
</dbReference>
<dbReference type="CDD" id="cd14279">
    <property type="entry name" value="CUE"/>
    <property type="match status" value="1"/>
</dbReference>
<dbReference type="SMART" id="SM01162">
    <property type="entry name" value="DUF1771"/>
    <property type="match status" value="1"/>
</dbReference>
<feature type="domain" description="Smr" evidence="6">
    <location>
        <begin position="441"/>
        <end position="525"/>
    </location>
</feature>
<dbReference type="PANTHER" id="PTHR46651">
    <property type="entry name" value="POLYADENYLATE-BINDING PROTEIN-INTERACTING PROTEIN 7"/>
    <property type="match status" value="1"/>
</dbReference>
<protein>
    <submittedName>
        <fullName evidence="7">Uncharacterized protein</fullName>
    </submittedName>
</protein>
<dbReference type="Pfam" id="PF01713">
    <property type="entry name" value="Smr"/>
    <property type="match status" value="1"/>
</dbReference>
<dbReference type="SUPFAM" id="SSF90229">
    <property type="entry name" value="CCCH zinc finger"/>
    <property type="match status" value="1"/>
</dbReference>
<accession>A0A8H7BN60</accession>
<dbReference type="InterPro" id="IPR000571">
    <property type="entry name" value="Znf_CCCH"/>
</dbReference>
<dbReference type="InterPro" id="IPR013899">
    <property type="entry name" value="DUF1771"/>
</dbReference>
<dbReference type="InterPro" id="IPR036855">
    <property type="entry name" value="Znf_CCCH_sf"/>
</dbReference>
<dbReference type="AlphaFoldDB" id="A0A8H7BN60"/>
<evidence type="ECO:0000259" key="6">
    <source>
        <dbReference type="PROSITE" id="PS50828"/>
    </source>
</evidence>
<dbReference type="SMART" id="SM00356">
    <property type="entry name" value="ZnF_C3H1"/>
    <property type="match status" value="2"/>
</dbReference>
<dbReference type="InterPro" id="IPR002625">
    <property type="entry name" value="Smr_dom"/>
</dbReference>
<dbReference type="Pfam" id="PF08590">
    <property type="entry name" value="DUF1771"/>
    <property type="match status" value="1"/>
</dbReference>
<dbReference type="OrthoDB" id="3247158at2759"/>
<dbReference type="EMBL" id="JABAYA010000154">
    <property type="protein sequence ID" value="KAF7723376.1"/>
    <property type="molecule type" value="Genomic_DNA"/>
</dbReference>
<dbReference type="GO" id="GO:0008270">
    <property type="term" value="F:zinc ion binding"/>
    <property type="evidence" value="ECO:0007669"/>
    <property type="project" value="UniProtKB-KW"/>
</dbReference>
<evidence type="ECO:0000313" key="8">
    <source>
        <dbReference type="Proteomes" id="UP000605846"/>
    </source>
</evidence>
<dbReference type="PANTHER" id="PTHR46651:SF1">
    <property type="entry name" value="SMALL MUTS RELATED FAMILY PROTEIN"/>
    <property type="match status" value="1"/>
</dbReference>
<sequence length="526" mass="59739">MTSTSAHTPSFFLPSSTSSDIDLYNLTSDVAELTEDLSNVHVLDDDYIDTAAPSSNINSYPWLENGQTAWYGAPTKNIWKETPSTSQWERFEPYSRVDESEFDPTLQYYRGSLLDNETLRDMHLLSLSVTNPSYEETQAENVGEDMTALQMLQLICTDQSDTDLEEALAKNDYDLDRTIEELTRKNEPKAETKTEEGTEKKRQVCRHYLAGECYRKDCWFAHDLEIKVCKFWLRGSCFKGDHCEFSHYIDAQEVANKISSPQKKSVEPPVQFDDKDYPELGNSRKKPAQFPVVSAANAEDEFPSLASAAKVSKPTQPVINFAMAAKKKPVRSAKSEMKKKSVAQTSSAALQRLKQPVQIPWLQTGSALNARYLEERKQAIEYGMLRNRFFKKATEYYLKGDGSKARAYSSEAKHYNRLMQEMHVEASRRIFEERNQRETFIDLHGLHVDEAIDILQEQLDQLQGYNGVVYIVTGTGHHSGASGLSKKQSKLKPNVEIFLRQNNYRFAETSVIGDKKGGIFAVDLSL</sequence>
<keyword evidence="8" id="KW-1185">Reference proteome</keyword>
<evidence type="ECO:0000256" key="4">
    <source>
        <dbReference type="PROSITE-ProRule" id="PRU00723"/>
    </source>
</evidence>
<gene>
    <name evidence="7" type="ORF">EC973_002075</name>
</gene>
<feature type="zinc finger region" description="C3H1-type" evidence="4">
    <location>
        <begin position="223"/>
        <end position="250"/>
    </location>
</feature>
<dbReference type="Proteomes" id="UP000605846">
    <property type="component" value="Unassembled WGS sequence"/>
</dbReference>
<keyword evidence="1 4" id="KW-0479">Metal-binding</keyword>
<feature type="zinc finger region" description="C3H1-type" evidence="4">
    <location>
        <begin position="199"/>
        <end position="222"/>
    </location>
</feature>
<dbReference type="SUPFAM" id="SSF160443">
    <property type="entry name" value="SMR domain-like"/>
    <property type="match status" value="1"/>
</dbReference>
<evidence type="ECO:0000256" key="3">
    <source>
        <dbReference type="ARBA" id="ARBA00022833"/>
    </source>
</evidence>
<evidence type="ECO:0000313" key="7">
    <source>
        <dbReference type="EMBL" id="KAF7723376.1"/>
    </source>
</evidence>
<dbReference type="InterPro" id="IPR036063">
    <property type="entry name" value="Smr_dom_sf"/>
</dbReference>
<dbReference type="InterPro" id="IPR053242">
    <property type="entry name" value="PAM2-like_domain"/>
</dbReference>
<name>A0A8H7BN60_9FUNG</name>
<organism evidence="7 8">
    <name type="scientific">Apophysomyces ossiformis</name>
    <dbReference type="NCBI Taxonomy" id="679940"/>
    <lineage>
        <taxon>Eukaryota</taxon>
        <taxon>Fungi</taxon>
        <taxon>Fungi incertae sedis</taxon>
        <taxon>Mucoromycota</taxon>
        <taxon>Mucoromycotina</taxon>
        <taxon>Mucoromycetes</taxon>
        <taxon>Mucorales</taxon>
        <taxon>Mucorineae</taxon>
        <taxon>Mucoraceae</taxon>
        <taxon>Apophysomyces</taxon>
    </lineage>
</organism>